<organism evidence="1 2">
    <name type="scientific">Allocatelliglobosispora scoriae</name>
    <dbReference type="NCBI Taxonomy" id="643052"/>
    <lineage>
        <taxon>Bacteria</taxon>
        <taxon>Bacillati</taxon>
        <taxon>Actinomycetota</taxon>
        <taxon>Actinomycetes</taxon>
        <taxon>Micromonosporales</taxon>
        <taxon>Micromonosporaceae</taxon>
        <taxon>Allocatelliglobosispora</taxon>
    </lineage>
</organism>
<evidence type="ECO:0000313" key="1">
    <source>
        <dbReference type="EMBL" id="MBB5874275.1"/>
    </source>
</evidence>
<dbReference type="Proteomes" id="UP000587527">
    <property type="component" value="Unassembled WGS sequence"/>
</dbReference>
<name>A0A841C2Y8_9ACTN</name>
<comment type="caution">
    <text evidence="1">The sequence shown here is derived from an EMBL/GenBank/DDBJ whole genome shotgun (WGS) entry which is preliminary data.</text>
</comment>
<dbReference type="RefSeq" id="WP_184846283.1">
    <property type="nucleotide sequence ID" value="NZ_JACHMN010000003.1"/>
</dbReference>
<accession>A0A841C2Y8</accession>
<dbReference type="AlphaFoldDB" id="A0A841C2Y8"/>
<evidence type="ECO:0000313" key="2">
    <source>
        <dbReference type="Proteomes" id="UP000587527"/>
    </source>
</evidence>
<keyword evidence="2" id="KW-1185">Reference proteome</keyword>
<gene>
    <name evidence="1" type="ORF">F4553_007709</name>
</gene>
<dbReference type="EMBL" id="JACHMN010000003">
    <property type="protein sequence ID" value="MBB5874275.1"/>
    <property type="molecule type" value="Genomic_DNA"/>
</dbReference>
<proteinExistence type="predicted"/>
<reference evidence="1 2" key="1">
    <citation type="submission" date="2020-08" db="EMBL/GenBank/DDBJ databases">
        <title>Sequencing the genomes of 1000 actinobacteria strains.</title>
        <authorList>
            <person name="Klenk H.-P."/>
        </authorList>
    </citation>
    <scope>NUCLEOTIDE SEQUENCE [LARGE SCALE GENOMIC DNA]</scope>
    <source>
        <strain evidence="1 2">DSM 45362</strain>
    </source>
</reference>
<sequence length="49" mass="5243">MNSRLLRRSELDWGFAALAVVTALTAVPSTRPILGPRAGSMTFQEAGLI</sequence>
<protein>
    <submittedName>
        <fullName evidence="1">Uncharacterized protein</fullName>
    </submittedName>
</protein>